<proteinExistence type="predicted"/>
<dbReference type="Proteomes" id="UP000699975">
    <property type="component" value="Unassembled WGS sequence"/>
</dbReference>
<protein>
    <submittedName>
        <fullName evidence="1">Uncharacterized protein</fullName>
    </submittedName>
</protein>
<reference evidence="1 2" key="1">
    <citation type="submission" date="2021-04" db="EMBL/GenBank/DDBJ databases">
        <authorList>
            <person name="Pira H."/>
            <person name="Risdian C."/>
            <person name="Wink J."/>
        </authorList>
    </citation>
    <scope>NUCLEOTIDE SEQUENCE [LARGE SCALE GENOMIC DNA]</scope>
    <source>
        <strain evidence="1 2">WH131</strain>
    </source>
</reference>
<accession>A0ABS6SQ34</accession>
<dbReference type="RefSeq" id="WP_218317775.1">
    <property type="nucleotide sequence ID" value="NZ_JAGSPB010000003.1"/>
</dbReference>
<keyword evidence="2" id="KW-1185">Reference proteome</keyword>
<name>A0ABS6SQ34_9SPHN</name>
<dbReference type="EMBL" id="JAGSPB010000003">
    <property type="protein sequence ID" value="MBV7267138.1"/>
    <property type="molecule type" value="Genomic_DNA"/>
</dbReference>
<evidence type="ECO:0000313" key="2">
    <source>
        <dbReference type="Proteomes" id="UP000699975"/>
    </source>
</evidence>
<gene>
    <name evidence="1" type="ORF">KCG45_13180</name>
</gene>
<sequence>MADKPLPQAHELQAVIDTLDDQLATLDELGAGIAAIHVNAAIEQLHSNIATITNCGLAPYDPAILCLVPDEAIRDGIF</sequence>
<evidence type="ECO:0000313" key="1">
    <source>
        <dbReference type="EMBL" id="MBV7267138.1"/>
    </source>
</evidence>
<comment type="caution">
    <text evidence="1">The sequence shown here is derived from an EMBL/GenBank/DDBJ whole genome shotgun (WGS) entry which is preliminary data.</text>
</comment>
<organism evidence="1 2">
    <name type="scientific">Erythrobacter ani</name>
    <dbReference type="NCBI Taxonomy" id="2827235"/>
    <lineage>
        <taxon>Bacteria</taxon>
        <taxon>Pseudomonadati</taxon>
        <taxon>Pseudomonadota</taxon>
        <taxon>Alphaproteobacteria</taxon>
        <taxon>Sphingomonadales</taxon>
        <taxon>Erythrobacteraceae</taxon>
        <taxon>Erythrobacter/Porphyrobacter group</taxon>
        <taxon>Erythrobacter</taxon>
    </lineage>
</organism>